<keyword evidence="3" id="KW-1185">Reference proteome</keyword>
<evidence type="ECO:0000256" key="1">
    <source>
        <dbReference type="SAM" id="SignalP"/>
    </source>
</evidence>
<sequence>MKKSVFILMAAMLLNVVQVFASDPQKGEAKPAKAVTTQIFQLLSDNIIPDEIRGATAEVRVALDNGDYLRVLSVKTENEALETYIRNSIDFQKVSKGTFEQGVIYRIPLEVSKKGSIL</sequence>
<evidence type="ECO:0000313" key="3">
    <source>
        <dbReference type="Proteomes" id="UP000184406"/>
    </source>
</evidence>
<feature type="chain" id="PRO_5012657513" description="TonB protein C-terminal" evidence="1">
    <location>
        <begin position="22"/>
        <end position="118"/>
    </location>
</feature>
<protein>
    <recommendedName>
        <fullName evidence="4">TonB protein C-terminal</fullName>
    </recommendedName>
</protein>
<accession>A0A1M5ANB3</accession>
<dbReference type="OrthoDB" id="1438042at2"/>
<dbReference type="AlphaFoldDB" id="A0A1M5ANB3"/>
<dbReference type="EMBL" id="FQUX01000003">
    <property type="protein sequence ID" value="SHF31614.1"/>
    <property type="molecule type" value="Genomic_DNA"/>
</dbReference>
<feature type="signal peptide" evidence="1">
    <location>
        <begin position="1"/>
        <end position="21"/>
    </location>
</feature>
<evidence type="ECO:0000313" key="2">
    <source>
        <dbReference type="EMBL" id="SHF31614.1"/>
    </source>
</evidence>
<name>A0A1M5ANB3_9FLAO</name>
<keyword evidence="1" id="KW-0732">Signal</keyword>
<gene>
    <name evidence="2" type="ORF">SAMN03080594_103321</name>
</gene>
<proteinExistence type="predicted"/>
<dbReference type="RefSeq" id="WP_072861926.1">
    <property type="nucleotide sequence ID" value="NZ_FQUX01000003.1"/>
</dbReference>
<organism evidence="2 3">
    <name type="scientific">Arenibacter palladensis</name>
    <dbReference type="NCBI Taxonomy" id="237373"/>
    <lineage>
        <taxon>Bacteria</taxon>
        <taxon>Pseudomonadati</taxon>
        <taxon>Bacteroidota</taxon>
        <taxon>Flavobacteriia</taxon>
        <taxon>Flavobacteriales</taxon>
        <taxon>Flavobacteriaceae</taxon>
        <taxon>Arenibacter</taxon>
    </lineage>
</organism>
<dbReference type="Proteomes" id="UP000184406">
    <property type="component" value="Unassembled WGS sequence"/>
</dbReference>
<reference evidence="3" key="1">
    <citation type="submission" date="2016-11" db="EMBL/GenBank/DDBJ databases">
        <authorList>
            <person name="Varghese N."/>
            <person name="Submissions S."/>
        </authorList>
    </citation>
    <scope>NUCLEOTIDE SEQUENCE [LARGE SCALE GENOMIC DNA]</scope>
    <source>
        <strain evidence="3">DSM 17539</strain>
    </source>
</reference>
<evidence type="ECO:0008006" key="4">
    <source>
        <dbReference type="Google" id="ProtNLM"/>
    </source>
</evidence>